<evidence type="ECO:0000313" key="2">
    <source>
        <dbReference type="Proteomes" id="UP000006729"/>
    </source>
</evidence>
<dbReference type="STRING" id="3694.A0A3N7FTX2"/>
<proteinExistence type="predicted"/>
<gene>
    <name evidence="1" type="ORF">POPTR_001G217766</name>
</gene>
<evidence type="ECO:0000313" key="1">
    <source>
        <dbReference type="EMBL" id="RQO85188.1"/>
    </source>
</evidence>
<reference evidence="1 2" key="1">
    <citation type="journal article" date="2006" name="Science">
        <title>The genome of black cottonwood, Populus trichocarpa (Torr. &amp; Gray).</title>
        <authorList>
            <person name="Tuskan G.A."/>
            <person name="Difazio S."/>
            <person name="Jansson S."/>
            <person name="Bohlmann J."/>
            <person name="Grigoriev I."/>
            <person name="Hellsten U."/>
            <person name="Putnam N."/>
            <person name="Ralph S."/>
            <person name="Rombauts S."/>
            <person name="Salamov A."/>
            <person name="Schein J."/>
            <person name="Sterck L."/>
            <person name="Aerts A."/>
            <person name="Bhalerao R.R."/>
            <person name="Bhalerao R.P."/>
            <person name="Blaudez D."/>
            <person name="Boerjan W."/>
            <person name="Brun A."/>
            <person name="Brunner A."/>
            <person name="Busov V."/>
            <person name="Campbell M."/>
            <person name="Carlson J."/>
            <person name="Chalot M."/>
            <person name="Chapman J."/>
            <person name="Chen G.L."/>
            <person name="Cooper D."/>
            <person name="Coutinho P.M."/>
            <person name="Couturier J."/>
            <person name="Covert S."/>
            <person name="Cronk Q."/>
            <person name="Cunningham R."/>
            <person name="Davis J."/>
            <person name="Degroeve S."/>
            <person name="Dejardin A."/>
            <person name="Depamphilis C."/>
            <person name="Detter J."/>
            <person name="Dirks B."/>
            <person name="Dubchak I."/>
            <person name="Duplessis S."/>
            <person name="Ehlting J."/>
            <person name="Ellis B."/>
            <person name="Gendler K."/>
            <person name="Goodstein D."/>
            <person name="Gribskov M."/>
            <person name="Grimwood J."/>
            <person name="Groover A."/>
            <person name="Gunter L."/>
            <person name="Hamberger B."/>
            <person name="Heinze B."/>
            <person name="Helariutta Y."/>
            <person name="Henrissat B."/>
            <person name="Holligan D."/>
            <person name="Holt R."/>
            <person name="Huang W."/>
            <person name="Islam-Faridi N."/>
            <person name="Jones S."/>
            <person name="Jones-Rhoades M."/>
            <person name="Jorgensen R."/>
            <person name="Joshi C."/>
            <person name="Kangasjarvi J."/>
            <person name="Karlsson J."/>
            <person name="Kelleher C."/>
            <person name="Kirkpatrick R."/>
            <person name="Kirst M."/>
            <person name="Kohler A."/>
            <person name="Kalluri U."/>
            <person name="Larimer F."/>
            <person name="Leebens-Mack J."/>
            <person name="Leple J.C."/>
            <person name="Locascio P."/>
            <person name="Lou Y."/>
            <person name="Lucas S."/>
            <person name="Martin F."/>
            <person name="Montanini B."/>
            <person name="Napoli C."/>
            <person name="Nelson D.R."/>
            <person name="Nelson C."/>
            <person name="Nieminen K."/>
            <person name="Nilsson O."/>
            <person name="Pereda V."/>
            <person name="Peter G."/>
            <person name="Philippe R."/>
            <person name="Pilate G."/>
            <person name="Poliakov A."/>
            <person name="Razumovskaya J."/>
            <person name="Richardson P."/>
            <person name="Rinaldi C."/>
            <person name="Ritland K."/>
            <person name="Rouze P."/>
            <person name="Ryaboy D."/>
            <person name="Schmutz J."/>
            <person name="Schrader J."/>
            <person name="Segerman B."/>
            <person name="Shin H."/>
            <person name="Siddiqui A."/>
            <person name="Sterky F."/>
            <person name="Terry A."/>
            <person name="Tsai C.J."/>
            <person name="Uberbacher E."/>
            <person name="Unneberg P."/>
            <person name="Vahala J."/>
            <person name="Wall K."/>
            <person name="Wessler S."/>
            <person name="Yang G."/>
            <person name="Yin T."/>
            <person name="Douglas C."/>
            <person name="Marra M."/>
            <person name="Sandberg G."/>
            <person name="Van de Peer Y."/>
            <person name="Rokhsar D."/>
        </authorList>
    </citation>
    <scope>NUCLEOTIDE SEQUENCE [LARGE SCALE GENOMIC DNA]</scope>
    <source>
        <strain evidence="2">cv. Nisqually</strain>
    </source>
</reference>
<organism evidence="1 2">
    <name type="scientific">Populus trichocarpa</name>
    <name type="common">Western balsam poplar</name>
    <name type="synonym">Populus balsamifera subsp. trichocarpa</name>
    <dbReference type="NCBI Taxonomy" id="3694"/>
    <lineage>
        <taxon>Eukaryota</taxon>
        <taxon>Viridiplantae</taxon>
        <taxon>Streptophyta</taxon>
        <taxon>Embryophyta</taxon>
        <taxon>Tracheophyta</taxon>
        <taxon>Spermatophyta</taxon>
        <taxon>Magnoliopsida</taxon>
        <taxon>eudicotyledons</taxon>
        <taxon>Gunneridae</taxon>
        <taxon>Pentapetalae</taxon>
        <taxon>rosids</taxon>
        <taxon>fabids</taxon>
        <taxon>Malpighiales</taxon>
        <taxon>Salicaceae</taxon>
        <taxon>Saliceae</taxon>
        <taxon>Populus</taxon>
    </lineage>
</organism>
<name>A0A3N7FTX2_POPTR</name>
<dbReference type="AlphaFoldDB" id="A0A3N7FTX2"/>
<dbReference type="Proteomes" id="UP000006729">
    <property type="component" value="Chromosome 1"/>
</dbReference>
<dbReference type="InParanoid" id="A0A3N7FTX2"/>
<accession>A0A3N7FTX2</accession>
<sequence length="168" mass="18943">MFFYHVLITQTHPAVSCALLLSAFASQKKLKREGKEKDRLQLSTSSLIQMEGNACQWMGIERLDGQFIVKQITRGGCLHIIQGGGYHVTYSAYCLHATLDSVLDLLQLLLCDPIAHYSEDEAFSVEVVGAIRKYHKDLVPFLIYDSYAHILLKLCHATMETTSSFKMN</sequence>
<dbReference type="EMBL" id="CM009290">
    <property type="protein sequence ID" value="RQO85188.1"/>
    <property type="molecule type" value="Genomic_DNA"/>
</dbReference>
<protein>
    <submittedName>
        <fullName evidence="1">Uncharacterized protein</fullName>
    </submittedName>
</protein>
<keyword evidence="2" id="KW-1185">Reference proteome</keyword>